<proteinExistence type="predicted"/>
<dbReference type="WBParaSite" id="MBELARI_LOCUS8777">
    <property type="protein sequence ID" value="MBELARI_LOCUS8777"/>
    <property type="gene ID" value="MBELARI_LOCUS8777"/>
</dbReference>
<evidence type="ECO:0000313" key="3">
    <source>
        <dbReference type="WBParaSite" id="MBELARI_LOCUS8777"/>
    </source>
</evidence>
<feature type="region of interest" description="Disordered" evidence="1">
    <location>
        <begin position="439"/>
        <end position="472"/>
    </location>
</feature>
<protein>
    <submittedName>
        <fullName evidence="3">Uncharacterized protein</fullName>
    </submittedName>
</protein>
<organism evidence="2 3">
    <name type="scientific">Mesorhabditis belari</name>
    <dbReference type="NCBI Taxonomy" id="2138241"/>
    <lineage>
        <taxon>Eukaryota</taxon>
        <taxon>Metazoa</taxon>
        <taxon>Ecdysozoa</taxon>
        <taxon>Nematoda</taxon>
        <taxon>Chromadorea</taxon>
        <taxon>Rhabditida</taxon>
        <taxon>Rhabditina</taxon>
        <taxon>Rhabditomorpha</taxon>
        <taxon>Rhabditoidea</taxon>
        <taxon>Rhabditidae</taxon>
        <taxon>Mesorhabditinae</taxon>
        <taxon>Mesorhabditis</taxon>
    </lineage>
</organism>
<feature type="compositionally biased region" description="Basic and acidic residues" evidence="1">
    <location>
        <begin position="451"/>
        <end position="461"/>
    </location>
</feature>
<dbReference type="Proteomes" id="UP000887575">
    <property type="component" value="Unassembled WGS sequence"/>
</dbReference>
<accession>A0AAF3FNL2</accession>
<feature type="region of interest" description="Disordered" evidence="1">
    <location>
        <begin position="97"/>
        <end position="121"/>
    </location>
</feature>
<name>A0AAF3FNL2_9BILA</name>
<evidence type="ECO:0000256" key="1">
    <source>
        <dbReference type="SAM" id="MobiDB-lite"/>
    </source>
</evidence>
<reference evidence="3" key="1">
    <citation type="submission" date="2024-02" db="UniProtKB">
        <authorList>
            <consortium name="WormBaseParasite"/>
        </authorList>
    </citation>
    <scope>IDENTIFICATION</scope>
</reference>
<dbReference type="AlphaFoldDB" id="A0AAF3FNL2"/>
<keyword evidence="2" id="KW-1185">Reference proteome</keyword>
<evidence type="ECO:0000313" key="2">
    <source>
        <dbReference type="Proteomes" id="UP000887575"/>
    </source>
</evidence>
<sequence>MSNCSPNSISPSSSGGEFQKSEINSVIGGLSRSPALATSVPSHHCAVSPQDEASNDGLNKNKTQKFYFTTMMVNEAVAEIDFDNLLAWYSRKKKEKALSEANPNSASERKRKVTAPDTTETKRLKEATTAADIQKILTDESRDSNPLKQMELMTNSSALEPSGIKDVIASSCKNKEAERERNAKLEKLGEIENTLVANQQPTYQGLQRQTSESQLLAPPMHGKQEWERIVGTGSGPSTSTASTPPCPQPAQFSPMYAAPSAPLSAGAYPTPFPPYPSPQMGLNGPASAGHYPSNPAMKKQSNCSMATNGATNAPRMIQAMSPMGYPAYQPYPGWRPGMPYPISQNPAYLQWQQQAMAKGSGNLSPGAFHPQLPPGALPPNLAGYPPNMLIPNRLPPGMPHPPPYGYPGIPPHPGYQPLPGAMHPAMMVPRPGMPIDPSMNPYANFAQVQGLEKDPASKSEEAPVSDPVLAAS</sequence>